<feature type="region of interest" description="Disordered" evidence="2">
    <location>
        <begin position="217"/>
        <end position="236"/>
    </location>
</feature>
<sequence length="304" mass="33757">MEDLYWRYGASASADRGSKLGSFPTSEPIAERFGVGYPFPPHLEHAYPTLDRNILTNNENALIARPRFYTQVFHLMNKMNIPAPLCIALPTPPPPPSAGVPALPSSPPPPPPPLANKPSSTDLSSGESELESSDEISFPEMLIVWSQLSFRKLMIRHILLERIKRESIVGLADVAHEAVGVRPTSLVPKEIPVITKKNPLLQVISVCFERSSEWANRSSEVEKEQTEPDENLDLKPYLTPDELEGGKLPPEEILSLPMFKNYATRNPASVLYIKNLVKDVVADDFYFIFGEDWGGLSNRATGNL</sequence>
<protein>
    <submittedName>
        <fullName evidence="3">Uncharacterized protein</fullName>
    </submittedName>
</protein>
<keyword evidence="1" id="KW-0694">RNA-binding</keyword>
<accession>A0AAV6KX98</accession>
<evidence type="ECO:0000313" key="4">
    <source>
        <dbReference type="Proteomes" id="UP000823749"/>
    </source>
</evidence>
<feature type="compositionally biased region" description="Pro residues" evidence="2">
    <location>
        <begin position="96"/>
        <end position="115"/>
    </location>
</feature>
<dbReference type="EMBL" id="JACTNZ010000003">
    <property type="protein sequence ID" value="KAG5557271.1"/>
    <property type="molecule type" value="Genomic_DNA"/>
</dbReference>
<dbReference type="GO" id="GO:0000398">
    <property type="term" value="P:mRNA splicing, via spliceosome"/>
    <property type="evidence" value="ECO:0007669"/>
    <property type="project" value="TreeGrafter"/>
</dbReference>
<dbReference type="InterPro" id="IPR045164">
    <property type="entry name" value="RBM41/RNPC3"/>
</dbReference>
<dbReference type="PANTHER" id="PTHR16105">
    <property type="entry name" value="RNA-BINDING REGION-CONTAINING PROTEIN 3"/>
    <property type="match status" value="1"/>
</dbReference>
<feature type="compositionally biased region" description="Low complexity" evidence="2">
    <location>
        <begin position="116"/>
        <end position="127"/>
    </location>
</feature>
<dbReference type="Proteomes" id="UP000823749">
    <property type="component" value="Chromosome 3"/>
</dbReference>
<reference evidence="3" key="1">
    <citation type="submission" date="2020-08" db="EMBL/GenBank/DDBJ databases">
        <title>Plant Genome Project.</title>
        <authorList>
            <person name="Zhang R.-G."/>
        </authorList>
    </citation>
    <scope>NUCLEOTIDE SEQUENCE</scope>
    <source>
        <strain evidence="3">WSP0</strain>
        <tissue evidence="3">Leaf</tissue>
    </source>
</reference>
<gene>
    <name evidence="3" type="ORF">RHGRI_007513</name>
</gene>
<dbReference type="PANTHER" id="PTHR16105:SF0">
    <property type="entry name" value="RNA-BINDING REGION-CONTAINING PROTEIN 3"/>
    <property type="match status" value="1"/>
</dbReference>
<feature type="region of interest" description="Disordered" evidence="2">
    <location>
        <begin position="96"/>
        <end position="132"/>
    </location>
</feature>
<comment type="caution">
    <text evidence="3">The sequence shown here is derived from an EMBL/GenBank/DDBJ whole genome shotgun (WGS) entry which is preliminary data.</text>
</comment>
<dbReference type="GO" id="GO:0097157">
    <property type="term" value="F:pre-mRNA intronic binding"/>
    <property type="evidence" value="ECO:0007669"/>
    <property type="project" value="TreeGrafter"/>
</dbReference>
<evidence type="ECO:0000256" key="2">
    <source>
        <dbReference type="SAM" id="MobiDB-lite"/>
    </source>
</evidence>
<dbReference type="AlphaFoldDB" id="A0AAV6KX98"/>
<proteinExistence type="predicted"/>
<dbReference type="GO" id="GO:0005689">
    <property type="term" value="C:U12-type spliceosomal complex"/>
    <property type="evidence" value="ECO:0007669"/>
    <property type="project" value="TreeGrafter"/>
</dbReference>
<keyword evidence="4" id="KW-1185">Reference proteome</keyword>
<organism evidence="3 4">
    <name type="scientific">Rhododendron griersonianum</name>
    <dbReference type="NCBI Taxonomy" id="479676"/>
    <lineage>
        <taxon>Eukaryota</taxon>
        <taxon>Viridiplantae</taxon>
        <taxon>Streptophyta</taxon>
        <taxon>Embryophyta</taxon>
        <taxon>Tracheophyta</taxon>
        <taxon>Spermatophyta</taxon>
        <taxon>Magnoliopsida</taxon>
        <taxon>eudicotyledons</taxon>
        <taxon>Gunneridae</taxon>
        <taxon>Pentapetalae</taxon>
        <taxon>asterids</taxon>
        <taxon>Ericales</taxon>
        <taxon>Ericaceae</taxon>
        <taxon>Ericoideae</taxon>
        <taxon>Rhodoreae</taxon>
        <taxon>Rhododendron</taxon>
    </lineage>
</organism>
<evidence type="ECO:0000256" key="1">
    <source>
        <dbReference type="ARBA" id="ARBA00022884"/>
    </source>
</evidence>
<name>A0AAV6KX98_9ERIC</name>
<evidence type="ECO:0000313" key="3">
    <source>
        <dbReference type="EMBL" id="KAG5557271.1"/>
    </source>
</evidence>
<dbReference type="GO" id="GO:0030626">
    <property type="term" value="F:U12 snRNA binding"/>
    <property type="evidence" value="ECO:0007669"/>
    <property type="project" value="TreeGrafter"/>
</dbReference>